<accession>A0A1B1BK48</accession>
<dbReference type="PATRIC" id="fig|670052.7.peg.1916"/>
<dbReference type="AlphaFoldDB" id="A0A1B1BK48"/>
<keyword evidence="3" id="KW-1185">Reference proteome</keyword>
<dbReference type="EMBL" id="CP016282">
    <property type="protein sequence ID" value="ANP72813.1"/>
    <property type="molecule type" value="Genomic_DNA"/>
</dbReference>
<keyword evidence="1" id="KW-0472">Membrane</keyword>
<evidence type="ECO:0000313" key="2">
    <source>
        <dbReference type="EMBL" id="ANP72813.1"/>
    </source>
</evidence>
<gene>
    <name evidence="2" type="ORF">PA27867_1860</name>
</gene>
<dbReference type="OrthoDB" id="3430853at2"/>
<dbReference type="Proteomes" id="UP000092582">
    <property type="component" value="Chromosome 1"/>
</dbReference>
<organism evidence="2 3">
    <name type="scientific">Cryobacterium arcticum</name>
    <dbReference type="NCBI Taxonomy" id="670052"/>
    <lineage>
        <taxon>Bacteria</taxon>
        <taxon>Bacillati</taxon>
        <taxon>Actinomycetota</taxon>
        <taxon>Actinomycetes</taxon>
        <taxon>Micrococcales</taxon>
        <taxon>Microbacteriaceae</taxon>
        <taxon>Cryobacterium</taxon>
    </lineage>
</organism>
<protein>
    <submittedName>
        <fullName evidence="2">Uncharacterized protein</fullName>
    </submittedName>
</protein>
<evidence type="ECO:0000313" key="3">
    <source>
        <dbReference type="Proteomes" id="UP000092582"/>
    </source>
</evidence>
<reference evidence="2 3" key="1">
    <citation type="submission" date="2016-06" db="EMBL/GenBank/DDBJ databases">
        <title>Genome sequencing of Cryobacterium arcticum PAMC 27867.</title>
        <authorList>
            <person name="Lee J."/>
            <person name="Kim O.-S."/>
        </authorList>
    </citation>
    <scope>NUCLEOTIDE SEQUENCE [LARGE SCALE GENOMIC DNA]</scope>
    <source>
        <strain evidence="2 3">PAMC 27867</strain>
    </source>
</reference>
<feature type="transmembrane region" description="Helical" evidence="1">
    <location>
        <begin position="56"/>
        <end position="75"/>
    </location>
</feature>
<feature type="transmembrane region" description="Helical" evidence="1">
    <location>
        <begin position="82"/>
        <end position="105"/>
    </location>
</feature>
<dbReference type="KEGG" id="cart:PA27867_1860"/>
<keyword evidence="1" id="KW-1133">Transmembrane helix</keyword>
<dbReference type="InterPro" id="IPR045393">
    <property type="entry name" value="DUF6518"/>
</dbReference>
<feature type="transmembrane region" description="Helical" evidence="1">
    <location>
        <begin position="28"/>
        <end position="50"/>
    </location>
</feature>
<proteinExistence type="predicted"/>
<dbReference type="Pfam" id="PF20128">
    <property type="entry name" value="DUF6518"/>
    <property type="match status" value="1"/>
</dbReference>
<sequence>MDRGRSGGGPLLGATAGLVRHAPPLWRALAVTPLCAVLLGEGLWALTTVADTTSPVYWSLEIVLSVVFLLAAVLRCRLEPRVIPVVVCVWLVGTLAYIGVIVGILS</sequence>
<name>A0A1B1BK48_9MICO</name>
<evidence type="ECO:0000256" key="1">
    <source>
        <dbReference type="SAM" id="Phobius"/>
    </source>
</evidence>
<keyword evidence="1" id="KW-0812">Transmembrane</keyword>